<dbReference type="GO" id="GO:0004843">
    <property type="term" value="F:cysteine-type deubiquitinase activity"/>
    <property type="evidence" value="ECO:0007669"/>
    <property type="project" value="UniProtKB-EC"/>
</dbReference>
<dbReference type="PANTHER" id="PTHR24006">
    <property type="entry name" value="UBIQUITIN CARBOXYL-TERMINAL HYDROLASE"/>
    <property type="match status" value="1"/>
</dbReference>
<evidence type="ECO:0000313" key="10">
    <source>
        <dbReference type="EMBL" id="CAH0547886.1"/>
    </source>
</evidence>
<evidence type="ECO:0000256" key="2">
    <source>
        <dbReference type="ARBA" id="ARBA00005427"/>
    </source>
</evidence>
<dbReference type="Pfam" id="PF00443">
    <property type="entry name" value="UCH"/>
    <property type="match status" value="1"/>
</dbReference>
<evidence type="ECO:0000256" key="7">
    <source>
        <dbReference type="ARBA" id="ARBA00022807"/>
    </source>
</evidence>
<dbReference type="AlphaFoldDB" id="A0A9P0FCF7"/>
<accession>A0A9P0FCF7</accession>
<gene>
    <name evidence="10" type="ORF">MELIAE_LOCUS1781</name>
</gene>
<dbReference type="Proteomes" id="UP001154078">
    <property type="component" value="Chromosome 1"/>
</dbReference>
<dbReference type="InterPro" id="IPR018200">
    <property type="entry name" value="USP_CS"/>
</dbReference>
<dbReference type="PROSITE" id="PS50235">
    <property type="entry name" value="USP_3"/>
    <property type="match status" value="1"/>
</dbReference>
<evidence type="ECO:0000256" key="5">
    <source>
        <dbReference type="ARBA" id="ARBA00022786"/>
    </source>
</evidence>
<feature type="region of interest" description="Disordered" evidence="8">
    <location>
        <begin position="53"/>
        <end position="77"/>
    </location>
</feature>
<evidence type="ECO:0000256" key="4">
    <source>
        <dbReference type="ARBA" id="ARBA00022670"/>
    </source>
</evidence>
<keyword evidence="11" id="KW-1185">Reference proteome</keyword>
<dbReference type="OrthoDB" id="429671at2759"/>
<dbReference type="GO" id="GO:0016579">
    <property type="term" value="P:protein deubiquitination"/>
    <property type="evidence" value="ECO:0007669"/>
    <property type="project" value="InterPro"/>
</dbReference>
<protein>
    <recommendedName>
        <fullName evidence="3">ubiquitinyl hydrolase 1</fullName>
        <ecNumber evidence="3">3.4.19.12</ecNumber>
    </recommendedName>
</protein>
<keyword evidence="4" id="KW-0645">Protease</keyword>
<name>A0A9P0FCF7_BRAAE</name>
<dbReference type="GO" id="GO:0010506">
    <property type="term" value="P:regulation of autophagy"/>
    <property type="evidence" value="ECO:0007669"/>
    <property type="project" value="TreeGrafter"/>
</dbReference>
<reference evidence="10" key="1">
    <citation type="submission" date="2021-12" db="EMBL/GenBank/DDBJ databases">
        <authorList>
            <person name="King R."/>
        </authorList>
    </citation>
    <scope>NUCLEOTIDE SEQUENCE</scope>
</reference>
<feature type="compositionally biased region" description="Low complexity" evidence="8">
    <location>
        <begin position="55"/>
        <end position="65"/>
    </location>
</feature>
<dbReference type="PANTHER" id="PTHR24006:SF687">
    <property type="entry name" value="UBIQUITIN CARBOXYL-TERMINAL HYDROLASE 10"/>
    <property type="match status" value="1"/>
</dbReference>
<feature type="region of interest" description="Disordered" evidence="8">
    <location>
        <begin position="193"/>
        <end position="225"/>
    </location>
</feature>
<comment type="similarity">
    <text evidence="2">Belongs to the peptidase C19 family. USP10 subfamily.</text>
</comment>
<feature type="domain" description="USP" evidence="9">
    <location>
        <begin position="302"/>
        <end position="678"/>
    </location>
</feature>
<evidence type="ECO:0000256" key="1">
    <source>
        <dbReference type="ARBA" id="ARBA00000707"/>
    </source>
</evidence>
<dbReference type="InterPro" id="IPR038765">
    <property type="entry name" value="Papain-like_cys_pep_sf"/>
</dbReference>
<dbReference type="Gene3D" id="3.90.70.10">
    <property type="entry name" value="Cysteine proteinases"/>
    <property type="match status" value="1"/>
</dbReference>
<dbReference type="EMBL" id="OV121132">
    <property type="protein sequence ID" value="CAH0547886.1"/>
    <property type="molecule type" value="Genomic_DNA"/>
</dbReference>
<dbReference type="GO" id="GO:0005829">
    <property type="term" value="C:cytosol"/>
    <property type="evidence" value="ECO:0007669"/>
    <property type="project" value="TreeGrafter"/>
</dbReference>
<evidence type="ECO:0000313" key="11">
    <source>
        <dbReference type="Proteomes" id="UP001154078"/>
    </source>
</evidence>
<keyword evidence="7" id="KW-0788">Thiol protease</keyword>
<dbReference type="CDD" id="cd02257">
    <property type="entry name" value="Peptidase_C19"/>
    <property type="match status" value="1"/>
</dbReference>
<dbReference type="PROSITE" id="PS00973">
    <property type="entry name" value="USP_2"/>
    <property type="match status" value="1"/>
</dbReference>
<organism evidence="10 11">
    <name type="scientific">Brassicogethes aeneus</name>
    <name type="common">Rape pollen beetle</name>
    <name type="synonym">Meligethes aeneus</name>
    <dbReference type="NCBI Taxonomy" id="1431903"/>
    <lineage>
        <taxon>Eukaryota</taxon>
        <taxon>Metazoa</taxon>
        <taxon>Ecdysozoa</taxon>
        <taxon>Arthropoda</taxon>
        <taxon>Hexapoda</taxon>
        <taxon>Insecta</taxon>
        <taxon>Pterygota</taxon>
        <taxon>Neoptera</taxon>
        <taxon>Endopterygota</taxon>
        <taxon>Coleoptera</taxon>
        <taxon>Polyphaga</taxon>
        <taxon>Cucujiformia</taxon>
        <taxon>Nitidulidae</taxon>
        <taxon>Meligethinae</taxon>
        <taxon>Brassicogethes</taxon>
    </lineage>
</organism>
<keyword evidence="6" id="KW-0378">Hydrolase</keyword>
<evidence type="ECO:0000256" key="6">
    <source>
        <dbReference type="ARBA" id="ARBA00022801"/>
    </source>
</evidence>
<dbReference type="GO" id="GO:0006508">
    <property type="term" value="P:proteolysis"/>
    <property type="evidence" value="ECO:0007669"/>
    <property type="project" value="UniProtKB-KW"/>
</dbReference>
<proteinExistence type="inferred from homology"/>
<dbReference type="InterPro" id="IPR028889">
    <property type="entry name" value="USP"/>
</dbReference>
<dbReference type="GO" id="GO:0030330">
    <property type="term" value="P:DNA damage response, signal transduction by p53 class mediator"/>
    <property type="evidence" value="ECO:0007669"/>
    <property type="project" value="TreeGrafter"/>
</dbReference>
<dbReference type="InterPro" id="IPR001394">
    <property type="entry name" value="Peptidase_C19_UCH"/>
</dbReference>
<dbReference type="InterPro" id="IPR050164">
    <property type="entry name" value="Peptidase_C19"/>
</dbReference>
<dbReference type="FunFam" id="3.90.70.10:FF:000092">
    <property type="entry name" value="Ubiquitin carboxyl-terminal hydrolase"/>
    <property type="match status" value="1"/>
</dbReference>
<dbReference type="GO" id="GO:0005634">
    <property type="term" value="C:nucleus"/>
    <property type="evidence" value="ECO:0007669"/>
    <property type="project" value="TreeGrafter"/>
</dbReference>
<comment type="catalytic activity">
    <reaction evidence="1">
        <text>Thiol-dependent hydrolysis of ester, thioester, amide, peptide and isopeptide bonds formed by the C-terminal Gly of ubiquitin (a 76-residue protein attached to proteins as an intracellular targeting signal).</text>
        <dbReference type="EC" id="3.4.19.12"/>
    </reaction>
</comment>
<dbReference type="EC" id="3.4.19.12" evidence="3"/>
<evidence type="ECO:0000256" key="8">
    <source>
        <dbReference type="SAM" id="MobiDB-lite"/>
    </source>
</evidence>
<sequence length="684" mass="76350">MDISDVQSIEFLDLSEVEEHERSRVLSSLQKIDSSVQLPWIKQKKKTHYPDARLNKTTTSNTNKSIHNNAVHTPPPHMQPAIPVYNNIPMAIVTHNRQQYEYMPVHYVYQPNVLPGNCAAIYYNNAVPSPPYAPMLLNNVYRMPAKPALEPVTFPASFDGPPHREVITFSEPVQFQSNVVELPVVELPVQPAVEPESPVQNGEPREPVVVSPAAEEKPVEVPAPAPASKSWASLFNSSKKNSDVQSGAVAKSQTVSVESNNNEIVCPFKNPKKIIYDPDCYRMGEFLIDYAVDGKTVSLQPRGLINQSNYCYVNSILQALIACPPMYNLASALARNITSNSKRKPTPVIDGVCRFVGEFNHLPAGQRVGRRQDKGGKKEQTSCSSSSAAVSCDAPFEASWIYKLLNGIRSDLIEGRQEDAEEFLGCLLNGLNDEMLELIKLVKNDEPEARPQSANAVEGDAADEGGKEWLVQGKKKASVTRRTDFDRTPISDIFGGFLKSRIHRAGDHDTENIQPFFTLQLNIEHVNSVSEALEALITKNQLEGITSSKTNEEVEAWQQVMIDELPVVLILHLKCFDFKPDGCKKILKALDFPIDLKIDSKLLSKANSHPSKKQYKLFAVVYHDGKEASKGHYVTDAFHVGFNSWLRYDDASVKPVSEDHVMKPQGTRVPYLLFYRRSDTIRSK</sequence>
<evidence type="ECO:0000256" key="3">
    <source>
        <dbReference type="ARBA" id="ARBA00012759"/>
    </source>
</evidence>
<dbReference type="SUPFAM" id="SSF54001">
    <property type="entry name" value="Cysteine proteinases"/>
    <property type="match status" value="1"/>
</dbReference>
<evidence type="ECO:0000259" key="9">
    <source>
        <dbReference type="PROSITE" id="PS50235"/>
    </source>
</evidence>
<keyword evidence="5" id="KW-0833">Ubl conjugation pathway</keyword>